<evidence type="ECO:0000256" key="2">
    <source>
        <dbReference type="ARBA" id="ARBA00022603"/>
    </source>
</evidence>
<dbReference type="InterPro" id="IPR026113">
    <property type="entry name" value="METTL2/6/8-like"/>
</dbReference>
<accession>A0A177AT60</accession>
<evidence type="ECO:0000256" key="4">
    <source>
        <dbReference type="PIRNR" id="PIRNR037755"/>
    </source>
</evidence>
<dbReference type="InterPro" id="IPR029063">
    <property type="entry name" value="SAM-dependent_MTases_sf"/>
</dbReference>
<organism evidence="6 7">
    <name type="scientific">Intoshia linei</name>
    <dbReference type="NCBI Taxonomy" id="1819745"/>
    <lineage>
        <taxon>Eukaryota</taxon>
        <taxon>Metazoa</taxon>
        <taxon>Spiralia</taxon>
        <taxon>Lophotrochozoa</taxon>
        <taxon>Mesozoa</taxon>
        <taxon>Orthonectida</taxon>
        <taxon>Rhopaluridae</taxon>
        <taxon>Intoshia</taxon>
    </lineage>
</organism>
<keyword evidence="2 4" id="KW-0489">Methyltransferase</keyword>
<dbReference type="GO" id="GO:0052735">
    <property type="term" value="F:tRNA (cytidine-3-)-methyltransferase activity"/>
    <property type="evidence" value="ECO:0007669"/>
    <property type="project" value="TreeGrafter"/>
</dbReference>
<dbReference type="EMBL" id="LWCA01001500">
    <property type="protein sequence ID" value="OAF65000.1"/>
    <property type="molecule type" value="Genomic_DNA"/>
</dbReference>
<evidence type="ECO:0000259" key="5">
    <source>
        <dbReference type="Pfam" id="PF08242"/>
    </source>
</evidence>
<gene>
    <name evidence="6" type="ORF">A3Q56_07282</name>
</gene>
<dbReference type="AlphaFoldDB" id="A0A177AT60"/>
<comment type="caution">
    <text evidence="6">The sequence shown here is derived from an EMBL/GenBank/DDBJ whole genome shotgun (WGS) entry which is preliminary data.</text>
</comment>
<keyword evidence="3 4" id="KW-0808">Transferase</keyword>
<evidence type="ECO:0000256" key="3">
    <source>
        <dbReference type="ARBA" id="ARBA00022679"/>
    </source>
</evidence>
<dbReference type="InterPro" id="IPR013217">
    <property type="entry name" value="Methyltransf_12"/>
</dbReference>
<dbReference type="SUPFAM" id="SSF53335">
    <property type="entry name" value="S-adenosyl-L-methionine-dependent methyltransferases"/>
    <property type="match status" value="1"/>
</dbReference>
<dbReference type="PIRSF" id="PIRSF037755">
    <property type="entry name" value="Mettl2_prd"/>
    <property type="match status" value="1"/>
</dbReference>
<dbReference type="PANTHER" id="PTHR22809:SF11">
    <property type="entry name" value="TRNA N(3)-METHYLCYTIDINE METHYLTRANSFERASE METTL2"/>
    <property type="match status" value="1"/>
</dbReference>
<evidence type="ECO:0000256" key="1">
    <source>
        <dbReference type="ARBA" id="ARBA00009725"/>
    </source>
</evidence>
<dbReference type="PANTHER" id="PTHR22809">
    <property type="entry name" value="METHYLTRANSFERASE-RELATED"/>
    <property type="match status" value="1"/>
</dbReference>
<name>A0A177AT60_9BILA</name>
<reference evidence="6 7" key="1">
    <citation type="submission" date="2016-04" db="EMBL/GenBank/DDBJ databases">
        <title>The genome of Intoshia linei affirms orthonectids as highly simplified spiralians.</title>
        <authorList>
            <person name="Mikhailov K.V."/>
            <person name="Slusarev G.S."/>
            <person name="Nikitin M.A."/>
            <person name="Logacheva M.D."/>
            <person name="Penin A."/>
            <person name="Aleoshin V."/>
            <person name="Panchin Y.V."/>
        </authorList>
    </citation>
    <scope>NUCLEOTIDE SEQUENCE [LARGE SCALE GENOMIC DNA]</scope>
    <source>
        <strain evidence="6">Intl2013</strain>
        <tissue evidence="6">Whole animal</tissue>
    </source>
</reference>
<dbReference type="Pfam" id="PF08242">
    <property type="entry name" value="Methyltransf_12"/>
    <property type="match status" value="1"/>
</dbReference>
<dbReference type="OrthoDB" id="417697at2759"/>
<dbReference type="CDD" id="cd02440">
    <property type="entry name" value="AdoMet_MTases"/>
    <property type="match status" value="1"/>
</dbReference>
<proteinExistence type="inferred from homology"/>
<protein>
    <recommendedName>
        <fullName evidence="4">tRNA N(3)-methylcytidine methyltransferase</fullName>
        <ecNumber evidence="4">2.1.1.-</ecNumber>
    </recommendedName>
</protein>
<feature type="domain" description="Methyltransferase type 12" evidence="5">
    <location>
        <begin position="103"/>
        <end position="209"/>
    </location>
</feature>
<dbReference type="Proteomes" id="UP000078046">
    <property type="component" value="Unassembled WGS sequence"/>
</dbReference>
<dbReference type="EC" id="2.1.1.-" evidence="4"/>
<dbReference type="Gene3D" id="3.40.50.150">
    <property type="entry name" value="Vaccinia Virus protein VP39"/>
    <property type="match status" value="1"/>
</dbReference>
<evidence type="ECO:0000313" key="7">
    <source>
        <dbReference type="Proteomes" id="UP000078046"/>
    </source>
</evidence>
<comment type="similarity">
    <text evidence="1 4">Belongs to the methyltransferase superfamily. METL family.</text>
</comment>
<evidence type="ECO:0000313" key="6">
    <source>
        <dbReference type="EMBL" id="OAF65000.1"/>
    </source>
</evidence>
<sequence>MDTYKKRNRILKNEQDVFKENSWDNTEWDEEQLNSAKNMVQSNSQFLISQNLCELYKNEGNEYWNKFYMKHGVNFFQNRNWLLDEFEELRICHNANQDARIFEFGCGVGNTILPLVSEYIKSNLASKIEFYASDYSSVAIEHLKKNNKYNQTHLKTFVYDMTSTEEILSVEFNSMDIIIIIFVLSSIEPKKHKIAITNAVKYLKKGGVLLFRDYGRYDLAQLRFKPGTCIEDNFYVRGDGTTVYFFTKEDVENIFKECGLVKKSLIYDKRLNVNRQRKLKMYRVWIIGTYQKI</sequence>
<dbReference type="GO" id="GO:0032259">
    <property type="term" value="P:methylation"/>
    <property type="evidence" value="ECO:0007669"/>
    <property type="project" value="UniProtKB-KW"/>
</dbReference>
<comment type="function">
    <text evidence="4">S-adenosyl-L-methionine-dependent methyltransferase.</text>
</comment>
<keyword evidence="7" id="KW-1185">Reference proteome</keyword>